<gene>
    <name evidence="1" type="ORF">GCM10009737_12770</name>
</gene>
<dbReference type="EMBL" id="BAAAMY010000002">
    <property type="protein sequence ID" value="GAA1912703.1"/>
    <property type="molecule type" value="Genomic_DNA"/>
</dbReference>
<evidence type="ECO:0000313" key="1">
    <source>
        <dbReference type="EMBL" id="GAA1912703.1"/>
    </source>
</evidence>
<sequence>MKAPMLGRTMLDRNVPNLWTWTRAPARSARSTGADVLVAIVPPMRALRERGHMMLTAVNLTNGHVAKRSGSISCPILWFCRGGLDSVLSRLRRASHRLHPPLPTHREDH</sequence>
<name>A0ABN2P7S1_9ACTN</name>
<proteinExistence type="predicted"/>
<evidence type="ECO:0000313" key="2">
    <source>
        <dbReference type="Proteomes" id="UP001501612"/>
    </source>
</evidence>
<protein>
    <submittedName>
        <fullName evidence="1">Uncharacterized protein</fullName>
    </submittedName>
</protein>
<comment type="caution">
    <text evidence="1">The sequence shown here is derived from an EMBL/GenBank/DDBJ whole genome shotgun (WGS) entry which is preliminary data.</text>
</comment>
<organism evidence="1 2">
    <name type="scientific">Nocardioides lentus</name>
    <dbReference type="NCBI Taxonomy" id="338077"/>
    <lineage>
        <taxon>Bacteria</taxon>
        <taxon>Bacillati</taxon>
        <taxon>Actinomycetota</taxon>
        <taxon>Actinomycetes</taxon>
        <taxon>Propionibacteriales</taxon>
        <taxon>Nocardioidaceae</taxon>
        <taxon>Nocardioides</taxon>
    </lineage>
</organism>
<keyword evidence="2" id="KW-1185">Reference proteome</keyword>
<dbReference type="Proteomes" id="UP001501612">
    <property type="component" value="Unassembled WGS sequence"/>
</dbReference>
<accession>A0ABN2P7S1</accession>
<reference evidence="1 2" key="1">
    <citation type="journal article" date="2019" name="Int. J. Syst. Evol. Microbiol.">
        <title>The Global Catalogue of Microorganisms (GCM) 10K type strain sequencing project: providing services to taxonomists for standard genome sequencing and annotation.</title>
        <authorList>
            <consortium name="The Broad Institute Genomics Platform"/>
            <consortium name="The Broad Institute Genome Sequencing Center for Infectious Disease"/>
            <person name="Wu L."/>
            <person name="Ma J."/>
        </authorList>
    </citation>
    <scope>NUCLEOTIDE SEQUENCE [LARGE SCALE GENOMIC DNA]</scope>
    <source>
        <strain evidence="1 2">JCM 14046</strain>
    </source>
</reference>